<gene>
    <name evidence="1" type="ORF">SAMN03080601_02491</name>
</gene>
<dbReference type="PROSITE" id="PS51257">
    <property type="entry name" value="PROKAR_LIPOPROTEIN"/>
    <property type="match status" value="1"/>
</dbReference>
<dbReference type="STRING" id="889453.SAMN03080601_02491"/>
<evidence type="ECO:0008006" key="3">
    <source>
        <dbReference type="Google" id="ProtNLM"/>
    </source>
</evidence>
<evidence type="ECO:0000313" key="1">
    <source>
        <dbReference type="EMBL" id="SKC22027.1"/>
    </source>
</evidence>
<evidence type="ECO:0000313" key="2">
    <source>
        <dbReference type="Proteomes" id="UP000191055"/>
    </source>
</evidence>
<sequence>MNKVAYCLLISGFLYSCSSKKELDFKSPNVEQVLLNDYVLLISHYSDDPTYGYAKENPVMTGGGADRVLNQRRYLNALTGPEGQYVSYRRLGSCCMFKTKNGTFGDTGLLDMYELTYDGIQEPVILYINMYDSDTLQVPVGFRLIYE</sequence>
<reference evidence="1 2" key="1">
    <citation type="submission" date="2017-02" db="EMBL/GenBank/DDBJ databases">
        <authorList>
            <person name="Peterson S.W."/>
        </authorList>
    </citation>
    <scope>NUCLEOTIDE SEQUENCE [LARGE SCALE GENOMIC DNA]</scope>
    <source>
        <strain evidence="1 2">DSM 24412</strain>
    </source>
</reference>
<dbReference type="EMBL" id="FUYV01000015">
    <property type="protein sequence ID" value="SKC22027.1"/>
    <property type="molecule type" value="Genomic_DNA"/>
</dbReference>
<dbReference type="Proteomes" id="UP000191055">
    <property type="component" value="Unassembled WGS sequence"/>
</dbReference>
<proteinExistence type="predicted"/>
<accession>A0A1T5HN14</accession>
<dbReference type="AlphaFoldDB" id="A0A1T5HN14"/>
<name>A0A1T5HN14_9BACT</name>
<dbReference type="RefSeq" id="WP_079558201.1">
    <property type="nucleotide sequence ID" value="NZ_CP021904.1"/>
</dbReference>
<protein>
    <recommendedName>
        <fullName evidence="3">2-dehydro-3-deoxyphosphooctonate aldolase</fullName>
    </recommendedName>
</protein>
<organism evidence="1 2">
    <name type="scientific">Alkalitalea saponilacus</name>
    <dbReference type="NCBI Taxonomy" id="889453"/>
    <lineage>
        <taxon>Bacteria</taxon>
        <taxon>Pseudomonadati</taxon>
        <taxon>Bacteroidota</taxon>
        <taxon>Bacteroidia</taxon>
        <taxon>Marinilabiliales</taxon>
        <taxon>Marinilabiliaceae</taxon>
        <taxon>Alkalitalea</taxon>
    </lineage>
</organism>
<keyword evidence="2" id="KW-1185">Reference proteome</keyword>